<evidence type="ECO:0000256" key="3">
    <source>
        <dbReference type="ARBA" id="ARBA00022741"/>
    </source>
</evidence>
<comment type="subcellular location">
    <subcellularLocation>
        <location evidence="1">Membrane</location>
        <topology evidence="1">Multi-pass membrane protein</topology>
    </subcellularLocation>
</comment>
<evidence type="ECO:0000259" key="9">
    <source>
        <dbReference type="PROSITE" id="PS50893"/>
    </source>
</evidence>
<dbReference type="PROSITE" id="PS00211">
    <property type="entry name" value="ABC_TRANSPORTER_1"/>
    <property type="match status" value="1"/>
</dbReference>
<feature type="region of interest" description="Disordered" evidence="7">
    <location>
        <begin position="1"/>
        <end position="27"/>
    </location>
</feature>
<accession>A0A1Y2BBL6</accession>
<feature type="transmembrane region" description="Helical" evidence="8">
    <location>
        <begin position="141"/>
        <end position="161"/>
    </location>
</feature>
<keyword evidence="11" id="KW-0378">Hydrolase</keyword>
<feature type="domain" description="ABC transporter" evidence="9">
    <location>
        <begin position="460"/>
        <end position="710"/>
    </location>
</feature>
<dbReference type="InterPro" id="IPR027417">
    <property type="entry name" value="P-loop_NTPase"/>
</dbReference>
<keyword evidence="6 8" id="KW-0472">Membrane</keyword>
<evidence type="ECO:0000256" key="4">
    <source>
        <dbReference type="ARBA" id="ARBA00022840"/>
    </source>
</evidence>
<feature type="transmembrane region" description="Helical" evidence="8">
    <location>
        <begin position="1046"/>
        <end position="1069"/>
    </location>
</feature>
<dbReference type="SUPFAM" id="SSF90123">
    <property type="entry name" value="ABC transporter transmembrane region"/>
    <property type="match status" value="2"/>
</dbReference>
<feature type="domain" description="ABC transmembrane type-1" evidence="10">
    <location>
        <begin position="95"/>
        <end position="399"/>
    </location>
</feature>
<dbReference type="PANTHER" id="PTHR43394">
    <property type="entry name" value="ATP-DEPENDENT PERMEASE MDL1, MITOCHONDRIAL"/>
    <property type="match status" value="1"/>
</dbReference>
<feature type="transmembrane region" description="Helical" evidence="8">
    <location>
        <begin position="334"/>
        <end position="360"/>
    </location>
</feature>
<reference evidence="11 12" key="1">
    <citation type="submission" date="2016-07" db="EMBL/GenBank/DDBJ databases">
        <title>Pervasive Adenine N6-methylation of Active Genes in Fungi.</title>
        <authorList>
            <consortium name="DOE Joint Genome Institute"/>
            <person name="Mondo S.J."/>
            <person name="Dannebaum R.O."/>
            <person name="Kuo R.C."/>
            <person name="Labutti K."/>
            <person name="Haridas S."/>
            <person name="Kuo A."/>
            <person name="Salamov A."/>
            <person name="Ahrendt S.R."/>
            <person name="Lipzen A."/>
            <person name="Sullivan W."/>
            <person name="Andreopoulos W.B."/>
            <person name="Clum A."/>
            <person name="Lindquist E."/>
            <person name="Daum C."/>
            <person name="Ramamoorthy G.K."/>
            <person name="Gryganskyi A."/>
            <person name="Culley D."/>
            <person name="Magnuson J.K."/>
            <person name="James T.Y."/>
            <person name="O'Malley M.A."/>
            <person name="Stajich J.E."/>
            <person name="Spatafora J.W."/>
            <person name="Visel A."/>
            <person name="Grigoriev I.V."/>
        </authorList>
    </citation>
    <scope>NUCLEOTIDE SEQUENCE [LARGE SCALE GENOMIC DNA]</scope>
    <source>
        <strain evidence="11 12">68-887.2</strain>
    </source>
</reference>
<evidence type="ECO:0000256" key="7">
    <source>
        <dbReference type="SAM" id="MobiDB-lite"/>
    </source>
</evidence>
<keyword evidence="5 8" id="KW-1133">Transmembrane helix</keyword>
<dbReference type="InterPro" id="IPR003439">
    <property type="entry name" value="ABC_transporter-like_ATP-bd"/>
</dbReference>
<evidence type="ECO:0000256" key="8">
    <source>
        <dbReference type="SAM" id="Phobius"/>
    </source>
</evidence>
<dbReference type="InterPro" id="IPR039421">
    <property type="entry name" value="Type_1_exporter"/>
</dbReference>
<dbReference type="Gene3D" id="1.20.1560.10">
    <property type="entry name" value="ABC transporter type 1, transmembrane domain"/>
    <property type="match status" value="3"/>
</dbReference>
<dbReference type="GO" id="GO:0015421">
    <property type="term" value="F:ABC-type oligopeptide transporter activity"/>
    <property type="evidence" value="ECO:0007669"/>
    <property type="project" value="TreeGrafter"/>
</dbReference>
<feature type="domain" description="ABC transporter" evidence="9">
    <location>
        <begin position="1251"/>
        <end position="1486"/>
    </location>
</feature>
<dbReference type="FunFam" id="3.40.50.300:FF:001982">
    <property type="entry name" value="Serine protease/ABC transporter B family protein tagC"/>
    <property type="match status" value="1"/>
</dbReference>
<dbReference type="InterPro" id="IPR003593">
    <property type="entry name" value="AAA+_ATPase"/>
</dbReference>
<dbReference type="GO" id="GO:0090374">
    <property type="term" value="P:oligopeptide export from mitochondrion"/>
    <property type="evidence" value="ECO:0007669"/>
    <property type="project" value="TreeGrafter"/>
</dbReference>
<sequence length="1490" mass="163116">MRRSITTAGQDASRFSPSTGNFGPPLDSYRPVSDLRRSVYPSHIPIPPKTIDQHPDLFLEQTTRPPNPVEPLQPKFRHLFALSSRRDVIFVLLPAILLSAGGSLLQPYLSIVVGDAFQIFANYPLSGMATMEQRETLKNGIVSVCVKLTAAGAIGIALNYLRGAFWFCHGEKVVHNLRQTVYVQVQQKDMEWFDTGMGMRGDEANDNVGVGGLMAKFAKETDDVRMGTAESMGSCVQSLFTFLLCFILALVKSPVLALVTLSTMPIVVLIQIVSQFVLQPLYAKERRAFAEASTNVERATSAIATVKVYNAQQAEAYRFLRATDKARESLRRQALIWGVNLGSSDFVFLATFVLGFWYGAKVVRDGRASSGTVMTVFWACLLGASSLQSAIPQLTTITKGKMSMASLMTIIKDEPGRPVSNPFSPASSPQSASFQPAALNKSTKRFSLKGIRPPRCQGEFNLKQVSFAYASRPNDLVLRDITLFLPAGETTFIVGGSGSGKSTIAQLLLRLYNPSGEITLDDQSFRYLDGNFTREHIAAVQQGCILFDMSVHDNVALGLAGAGVDSKTGLSRRPNDVTRREVIEACKMAMIHEFIDSLPAGYETKLGTSGSSLSGGQRQRLAIARARIRNPTILILDEATSALDATSRVIVFENIRKWRKNQTTIVITHDLSQILPNDFVYVMSSGVIAEQGFRSDLMRKTPLHGSETGVFAAMAAEQAAEPLAPIVKEWYGAETEDLEEILEGDGSVEHFERQRFSTKVRPSSAAYYDLLDEYVNGGSFSAVNDKRESKRLSVSNLMNWSAPDAASRPQSRATLAVPSFVSRPHSHLSQRVPSRISHRLSYDNQNLTKISMDSGTNPHRFLESGRSAAEKDVRIPHLRYSRGLVLGTTGKLEDDIKGDIAIEVPEIEPQRQIMTIFKLIRRFLPTVPSKPLVLLGVLSSIAHGASTPIWSFFLSKLMVIVGQGGAASSLEKDSLIVLAMCLAQGLSFFGQEYFLATGAAIWTCKIRGVAYESVLLQDSSFFNESRNAPARLVQCLVKDADDMGYLMSLIIGQAVVFVIMVGLGILWAMVVDWRLTLIGVALAPVFAAVIVWSNMMVSKAEVGNKAKREAVAGTFYESISNIRGIRAMALDSVFREKFEADAAAALKNGNRSSWIVAIGIGTVIGLPLLAQALLMWTGMLFILKGYLNYAQMLQVYNLVLFSLTFGSQALGFIPTVAKVRVAGSDFHRLFSLEHNTRETTGELRFPITGNVSFERISFAYPGRPDVPIFSDLSFTLSAGECVAIVGPSGSGKSTIAALLQRLYEPTAGTIRMDKYKLAQADTKWLRNHIAVVSQSANLFDATVAENIAYGSDVPLGEIHRAAKAAAIHDFIMTLPNGYDTNLGENASLISGGQAQRLQIARALVRRSNILILDECTSALDVDNARAILDTITRIKDTRTTIFITHSMEAMKRCDRIICLGEGRVAEEGPFEQLIARGGVFSHLMRTGEWE</sequence>
<feature type="transmembrane region" description="Helical" evidence="8">
    <location>
        <begin position="1075"/>
        <end position="1097"/>
    </location>
</feature>
<dbReference type="PANTHER" id="PTHR43394:SF15">
    <property type="entry name" value="ALPHA-FACTOR-TRANSPORTING ATPASE"/>
    <property type="match status" value="1"/>
</dbReference>
<dbReference type="EMBL" id="MCFC01000010">
    <property type="protein sequence ID" value="ORY32221.1"/>
    <property type="molecule type" value="Genomic_DNA"/>
</dbReference>
<feature type="transmembrane region" description="Helical" evidence="8">
    <location>
        <begin position="1195"/>
        <end position="1217"/>
    </location>
</feature>
<dbReference type="Gene3D" id="3.40.50.300">
    <property type="entry name" value="P-loop containing nucleotide triphosphate hydrolases"/>
    <property type="match status" value="2"/>
</dbReference>
<protein>
    <submittedName>
        <fullName evidence="11">p-loop containing nucleoside triphosphate hydrolase protein</fullName>
    </submittedName>
</protein>
<dbReference type="SUPFAM" id="SSF52540">
    <property type="entry name" value="P-loop containing nucleoside triphosphate hydrolases"/>
    <property type="match status" value="2"/>
</dbReference>
<dbReference type="InParanoid" id="A0A1Y2BBL6"/>
<dbReference type="PROSITE" id="PS50929">
    <property type="entry name" value="ABC_TM1F"/>
    <property type="match status" value="2"/>
</dbReference>
<dbReference type="STRING" id="71784.A0A1Y2BBL6"/>
<feature type="transmembrane region" description="Helical" evidence="8">
    <location>
        <begin position="257"/>
        <end position="278"/>
    </location>
</feature>
<dbReference type="Pfam" id="PF00664">
    <property type="entry name" value="ABC_membrane"/>
    <property type="match status" value="2"/>
</dbReference>
<dbReference type="GO" id="GO:0016887">
    <property type="term" value="F:ATP hydrolysis activity"/>
    <property type="evidence" value="ECO:0007669"/>
    <property type="project" value="InterPro"/>
</dbReference>
<dbReference type="OrthoDB" id="6500128at2759"/>
<keyword evidence="2 8" id="KW-0812">Transmembrane</keyword>
<dbReference type="FunFam" id="3.40.50.300:FF:001471">
    <property type="entry name" value="P-loop containing nucleoside triphosphate hydrolase protein"/>
    <property type="match status" value="1"/>
</dbReference>
<dbReference type="PROSITE" id="PS50893">
    <property type="entry name" value="ABC_TRANSPORTER_2"/>
    <property type="match status" value="2"/>
</dbReference>
<keyword evidence="12" id="KW-1185">Reference proteome</keyword>
<dbReference type="Pfam" id="PF00005">
    <property type="entry name" value="ABC_tran"/>
    <property type="match status" value="2"/>
</dbReference>
<evidence type="ECO:0000259" key="10">
    <source>
        <dbReference type="PROSITE" id="PS50929"/>
    </source>
</evidence>
<dbReference type="InterPro" id="IPR017871">
    <property type="entry name" value="ABC_transporter-like_CS"/>
</dbReference>
<keyword evidence="3" id="KW-0547">Nucleotide-binding</keyword>
<organism evidence="11 12">
    <name type="scientific">Naematelia encephala</name>
    <dbReference type="NCBI Taxonomy" id="71784"/>
    <lineage>
        <taxon>Eukaryota</taxon>
        <taxon>Fungi</taxon>
        <taxon>Dikarya</taxon>
        <taxon>Basidiomycota</taxon>
        <taxon>Agaricomycotina</taxon>
        <taxon>Tremellomycetes</taxon>
        <taxon>Tremellales</taxon>
        <taxon>Naemateliaceae</taxon>
        <taxon>Naematelia</taxon>
    </lineage>
</organism>
<feature type="domain" description="ABC transmembrane type-1" evidence="10">
    <location>
        <begin position="934"/>
        <end position="1218"/>
    </location>
</feature>
<gene>
    <name evidence="11" type="ORF">BCR39DRAFT_523368</name>
</gene>
<comment type="caution">
    <text evidence="11">The sequence shown here is derived from an EMBL/GenBank/DDBJ whole genome shotgun (WGS) entry which is preliminary data.</text>
</comment>
<evidence type="ECO:0000256" key="6">
    <source>
        <dbReference type="ARBA" id="ARBA00023136"/>
    </source>
</evidence>
<feature type="transmembrane region" description="Helical" evidence="8">
    <location>
        <begin position="932"/>
        <end position="954"/>
    </location>
</feature>
<proteinExistence type="predicted"/>
<evidence type="ECO:0000313" key="12">
    <source>
        <dbReference type="Proteomes" id="UP000193986"/>
    </source>
</evidence>
<keyword evidence="4" id="KW-0067">ATP-binding</keyword>
<dbReference type="SMART" id="SM00382">
    <property type="entry name" value="AAA"/>
    <property type="match status" value="2"/>
</dbReference>
<dbReference type="GO" id="GO:0005743">
    <property type="term" value="C:mitochondrial inner membrane"/>
    <property type="evidence" value="ECO:0007669"/>
    <property type="project" value="TreeGrafter"/>
</dbReference>
<dbReference type="FunCoup" id="A0A1Y2BBL6">
    <property type="interactions" value="26"/>
</dbReference>
<evidence type="ECO:0000313" key="11">
    <source>
        <dbReference type="EMBL" id="ORY32221.1"/>
    </source>
</evidence>
<evidence type="ECO:0000256" key="1">
    <source>
        <dbReference type="ARBA" id="ARBA00004141"/>
    </source>
</evidence>
<dbReference type="CDD" id="cd18578">
    <property type="entry name" value="ABC_6TM_Pgp_ABCB1_D2_like"/>
    <property type="match status" value="1"/>
</dbReference>
<feature type="transmembrane region" description="Helical" evidence="8">
    <location>
        <begin position="88"/>
        <end position="121"/>
    </location>
</feature>
<feature type="transmembrane region" description="Helical" evidence="8">
    <location>
        <begin position="234"/>
        <end position="251"/>
    </location>
</feature>
<dbReference type="InterPro" id="IPR036640">
    <property type="entry name" value="ABC1_TM_sf"/>
</dbReference>
<dbReference type="CDD" id="cd18577">
    <property type="entry name" value="ABC_6TM_Pgp_ABCB1_D1_like"/>
    <property type="match status" value="1"/>
</dbReference>
<dbReference type="GO" id="GO:0005524">
    <property type="term" value="F:ATP binding"/>
    <property type="evidence" value="ECO:0007669"/>
    <property type="project" value="UniProtKB-KW"/>
</dbReference>
<feature type="transmembrane region" description="Helical" evidence="8">
    <location>
        <begin position="1154"/>
        <end position="1183"/>
    </location>
</feature>
<evidence type="ECO:0000256" key="2">
    <source>
        <dbReference type="ARBA" id="ARBA00022692"/>
    </source>
</evidence>
<feature type="compositionally biased region" description="Polar residues" evidence="7">
    <location>
        <begin position="1"/>
        <end position="21"/>
    </location>
</feature>
<dbReference type="Proteomes" id="UP000193986">
    <property type="component" value="Unassembled WGS sequence"/>
</dbReference>
<name>A0A1Y2BBL6_9TREE</name>
<evidence type="ECO:0000256" key="5">
    <source>
        <dbReference type="ARBA" id="ARBA00022989"/>
    </source>
</evidence>
<dbReference type="InterPro" id="IPR011527">
    <property type="entry name" value="ABC1_TM_dom"/>
</dbReference>